<evidence type="ECO:0000313" key="6">
    <source>
        <dbReference type="EMBL" id="AFH42074.1"/>
    </source>
</evidence>
<evidence type="ECO:0000256" key="1">
    <source>
        <dbReference type="ARBA" id="ARBA00022741"/>
    </source>
</evidence>
<reference evidence="6 7" key="2">
    <citation type="journal article" date="2014" name="Extremophiles">
        <title>Analysis of the complete genome of Fervidococcus fontis confirms the distinct phylogenetic position of the order Fervidicoccales and suggests its environmental function.</title>
        <authorList>
            <person name="Lebedinsky A.V."/>
            <person name="Mardanov A.V."/>
            <person name="Kublanov I.V."/>
            <person name="Gumerov V.M."/>
            <person name="Beletsky A.V."/>
            <person name="Perevalova A.A."/>
            <person name="Bidzhieva S.Kh."/>
            <person name="Bonch-Osmolovskaya E.A."/>
            <person name="Skryabin K.G."/>
            <person name="Ravin N.V."/>
        </authorList>
    </citation>
    <scope>NUCLEOTIDE SEQUENCE [LARGE SCALE GENOMIC DNA]</scope>
    <source>
        <strain evidence="7">DSM 19380 / VKM B-2539 / Kam940</strain>
    </source>
</reference>
<sequence>MEENNSKGNHLNIFYKLKAKLLFHDPPHKMVVLKEGHERIGKVLQDEVLSSFAKGSIGDEERLKRNADRLASSFDRLILHGVEKFHEGGYLDYYRLHNIFKPDESIELKFPDRKTMDELVQRWAEELNKAVSMAAGNPQDRKSTWLAYSTLFALYEIKWYELGLPPSLADTRFPTHTVFDHLYATASASNFFYDNNGVTDVPKGFVVSVDIPGVQSFISHSRKLGDFWAASWIISNLSWRTVWRAIKAFGPDVLISPSPRLNPYLLVSLSNEAEKLGKQDLKKKNLVDILKKSTNELMKMISPYESFSGNDLFELAEITPMIPEKIRFILPKMFYIEDKDGSVKYIEREEDVADLVKVWFREAWKEILEEAGFYSNGDRMKKALREMIKQFGEKVIEEPPFYPRIKVVNVDEVNKNLNKYLEKIGWKVEGGQSSALLSKEGEISPLLWNVLIFLLDKSPTYRLDPIPKAFWVLDDNGDSIVPVYDSDKVDVDKMKFKSWVQCSLCGEEPAIKLGKEFKNDVAKYKEEDLEKILEITGVSRSELEDLPSIIKPGEALGPYCLLRRLLYLEKREKLGFESTDRLVLRSLDLFIKEFDLREKLLQNFIKVVEDQREGVKTNVQLDNDKIREALSLVFSETFSHLGKERYEGFEKAANKLGIDEEEKFINMLEDALRNLKEELKKEKFLANEEDMGKLAEMVSKHFGKDLGRLFEEYLNREENKDEENEKDVRLDRALSLFEAMLRLRRYYAILRMDGDFIGRIVSGKLPLYSEMFTDDGKMRTMKLSEYVKMLYDSMKKNASGEQRVKIEEVEKKAMENAEILEKTIKIREGMHSQYKEFEGIIVSPSYYMHISTSLMLQALRDTMLIRMNEGFPIYAGGDDLNALLPIETSIKAVAELRKSFWYWNEGKDRFAILRIRGDQREESEKDYNLPLREASIPVSSLLPTGRSASLRFAKIKDLTGEEIAEAGELLENEAKESSWSLNGKRVAKDTIVMSDSSDKNISLLPFSLRKDRDIELVIDEVHVGALGRLWMLRLLGMLSGNLPEDAFDQVPSELWNPDNDKKRNALKKLNGYVFKRNISTKRKDEMVNELMRSLEDANAFTAVNSKATEGMVGDSYENLALLYHIFKSIKIMRDLPK</sequence>
<dbReference type="OrthoDB" id="148218at2157"/>
<gene>
    <name evidence="6" type="ordered locus">FFONT_0080</name>
</gene>
<keyword evidence="3" id="KW-0175">Coiled coil</keyword>
<dbReference type="EMBL" id="CP003423">
    <property type="protein sequence ID" value="AFH42074.1"/>
    <property type="molecule type" value="Genomic_DNA"/>
</dbReference>
<dbReference type="Gene3D" id="3.30.70.2220">
    <property type="entry name" value="CRISPR-Cas system, Cmr2 subunit, D1 domain, cysteine cluster"/>
    <property type="match status" value="1"/>
</dbReference>
<dbReference type="Gene3D" id="3.30.70.270">
    <property type="match status" value="1"/>
</dbReference>
<dbReference type="GeneID" id="12449141"/>
<dbReference type="Pfam" id="PF22335">
    <property type="entry name" value="Cas10-Cmr2_palm2"/>
    <property type="match status" value="1"/>
</dbReference>
<dbReference type="KEGG" id="ffo:FFONT_0080"/>
<dbReference type="NCBIfam" id="TIGR02577">
    <property type="entry name" value="cas_TM1794_Cmr2"/>
    <property type="match status" value="1"/>
</dbReference>
<feature type="domain" description="CRISPR-associated protein Cmr2 N-terminal" evidence="4">
    <location>
        <begin position="206"/>
        <end position="368"/>
    </location>
</feature>
<dbReference type="Pfam" id="PF12469">
    <property type="entry name" value="Cmr2_N"/>
    <property type="match status" value="1"/>
</dbReference>
<dbReference type="InterPro" id="IPR024615">
    <property type="entry name" value="CRISPR-assoc_Cmr2_N"/>
</dbReference>
<dbReference type="InterPro" id="IPR038242">
    <property type="entry name" value="Cmr2_N"/>
</dbReference>
<dbReference type="eggNOG" id="arCOG02666">
    <property type="taxonomic scope" value="Archaea"/>
</dbReference>
<dbReference type="GO" id="GO:0000166">
    <property type="term" value="F:nucleotide binding"/>
    <property type="evidence" value="ECO:0007669"/>
    <property type="project" value="UniProtKB-KW"/>
</dbReference>
<dbReference type="InterPro" id="IPR013407">
    <property type="entry name" value="CRISPR-assoc_prot_Cmr2"/>
</dbReference>
<feature type="coiled-coil region" evidence="3">
    <location>
        <begin position="658"/>
        <end position="689"/>
    </location>
</feature>
<evidence type="ECO:0000256" key="2">
    <source>
        <dbReference type="ARBA" id="ARBA00023118"/>
    </source>
</evidence>
<dbReference type="InterPro" id="IPR054767">
    <property type="entry name" value="Cas10-Cmr2_palm2"/>
</dbReference>
<keyword evidence="7" id="KW-1185">Reference proteome</keyword>
<organism evidence="6 7">
    <name type="scientific">Fervidicoccus fontis (strain DSM 19380 / JCM 18336 / VKM B-2539 / Kam940)</name>
    <dbReference type="NCBI Taxonomy" id="1163730"/>
    <lineage>
        <taxon>Archaea</taxon>
        <taxon>Thermoproteota</taxon>
        <taxon>Thermoprotei</taxon>
        <taxon>Fervidicoccales</taxon>
        <taxon>Fervidicoccaceae</taxon>
        <taxon>Fervidicoccus</taxon>
    </lineage>
</organism>
<dbReference type="STRING" id="1163730.FFONT_0080"/>
<dbReference type="Proteomes" id="UP000007391">
    <property type="component" value="Chromosome"/>
</dbReference>
<evidence type="ECO:0000259" key="5">
    <source>
        <dbReference type="Pfam" id="PF22335"/>
    </source>
</evidence>
<keyword evidence="2" id="KW-0051">Antiviral defense</keyword>
<protein>
    <submittedName>
        <fullName evidence="6">CRISPR-associated protein, Crm2 family</fullName>
    </submittedName>
</protein>
<proteinExistence type="predicted"/>
<evidence type="ECO:0000256" key="3">
    <source>
        <dbReference type="SAM" id="Coils"/>
    </source>
</evidence>
<evidence type="ECO:0000259" key="4">
    <source>
        <dbReference type="Pfam" id="PF12469"/>
    </source>
</evidence>
<name>H9ZZB7_FERFK</name>
<feature type="domain" description="Cas10/Cmr2 second palm" evidence="5">
    <location>
        <begin position="746"/>
        <end position="904"/>
    </location>
</feature>
<dbReference type="RefSeq" id="WP_014557223.1">
    <property type="nucleotide sequence ID" value="NC_017461.1"/>
</dbReference>
<reference evidence="7" key="1">
    <citation type="submission" date="2012-03" db="EMBL/GenBank/DDBJ databases">
        <title>Fervidicoccus fontis complete genome analysis confirms its distinct phylogenetic position and predicts its environmental function.</title>
        <authorList>
            <person name="Lebedinsky A.V."/>
            <person name="Mardanov A.V."/>
            <person name="Gumerov V.M."/>
            <person name="Beletsky A.V."/>
            <person name="Kublanov I.V."/>
            <person name="Perevalova A.A."/>
            <person name="Bonch-Osmolovskaya E.A."/>
            <person name="Ravin N.V."/>
            <person name="Skryabin K.G."/>
        </authorList>
    </citation>
    <scope>NUCLEOTIDE SEQUENCE [LARGE SCALE GENOMIC DNA]</scope>
    <source>
        <strain evidence="7">DSM 19380 / VKM B-2539 / Kam940</strain>
    </source>
</reference>
<dbReference type="InParanoid" id="H9ZZB7"/>
<accession>H9ZZB7</accession>
<dbReference type="HOGENOM" id="CLU_012640_0_0_2"/>
<evidence type="ECO:0000313" key="7">
    <source>
        <dbReference type="Proteomes" id="UP000007391"/>
    </source>
</evidence>
<dbReference type="AlphaFoldDB" id="H9ZZB7"/>
<dbReference type="InterPro" id="IPR043128">
    <property type="entry name" value="Rev_trsase/Diguanyl_cyclase"/>
</dbReference>
<dbReference type="GO" id="GO:0051607">
    <property type="term" value="P:defense response to virus"/>
    <property type="evidence" value="ECO:0007669"/>
    <property type="project" value="UniProtKB-KW"/>
</dbReference>
<keyword evidence="1" id="KW-0547">Nucleotide-binding</keyword>